<dbReference type="AlphaFoldDB" id="A0A9P9JKK6"/>
<evidence type="ECO:0000313" key="3">
    <source>
        <dbReference type="EMBL" id="KAH7169907.1"/>
    </source>
</evidence>
<comment type="caution">
    <text evidence="3">The sequence shown here is derived from an EMBL/GenBank/DDBJ whole genome shotgun (WGS) entry which is preliminary data.</text>
</comment>
<dbReference type="PANTHER" id="PTHR12149:SF8">
    <property type="entry name" value="PROTEIN-RIBULOSAMINE 3-KINASE"/>
    <property type="match status" value="1"/>
</dbReference>
<dbReference type="GO" id="GO:0016301">
    <property type="term" value="F:kinase activity"/>
    <property type="evidence" value="ECO:0007669"/>
    <property type="project" value="UniProtKB-KW"/>
</dbReference>
<organism evidence="3 4">
    <name type="scientific">Dactylonectria macrodidyma</name>
    <dbReference type="NCBI Taxonomy" id="307937"/>
    <lineage>
        <taxon>Eukaryota</taxon>
        <taxon>Fungi</taxon>
        <taxon>Dikarya</taxon>
        <taxon>Ascomycota</taxon>
        <taxon>Pezizomycotina</taxon>
        <taxon>Sordariomycetes</taxon>
        <taxon>Hypocreomycetidae</taxon>
        <taxon>Hypocreales</taxon>
        <taxon>Nectriaceae</taxon>
        <taxon>Dactylonectria</taxon>
    </lineage>
</organism>
<dbReference type="EC" id="2.7.1.172" evidence="1"/>
<dbReference type="InterPro" id="IPR016477">
    <property type="entry name" value="Fructo-/Ketosamine-3-kinase"/>
</dbReference>
<dbReference type="SUPFAM" id="SSF56112">
    <property type="entry name" value="Protein kinase-like (PK-like)"/>
    <property type="match status" value="1"/>
</dbReference>
<evidence type="ECO:0000256" key="1">
    <source>
        <dbReference type="ARBA" id="ARBA00011961"/>
    </source>
</evidence>
<keyword evidence="3" id="KW-0808">Transferase</keyword>
<proteinExistence type="predicted"/>
<comment type="catalytic activity">
    <reaction evidence="2">
        <text>N(6)-D-ribulosyl-L-lysyl-[protein] + ATP = N(6)-(3-O-phospho-D-ribulosyl)-L-lysyl-[protein] + ADP + H(+)</text>
        <dbReference type="Rhea" id="RHEA:48432"/>
        <dbReference type="Rhea" id="RHEA-COMP:12103"/>
        <dbReference type="Rhea" id="RHEA-COMP:12104"/>
        <dbReference type="ChEBI" id="CHEBI:15378"/>
        <dbReference type="ChEBI" id="CHEBI:30616"/>
        <dbReference type="ChEBI" id="CHEBI:90418"/>
        <dbReference type="ChEBI" id="CHEBI:90420"/>
        <dbReference type="ChEBI" id="CHEBI:456216"/>
        <dbReference type="EC" id="2.7.1.172"/>
    </reaction>
    <physiologicalReaction direction="left-to-right" evidence="2">
        <dbReference type="Rhea" id="RHEA:48433"/>
    </physiologicalReaction>
</comment>
<dbReference type="Pfam" id="PF03881">
    <property type="entry name" value="Fructosamin_kin"/>
    <property type="match status" value="1"/>
</dbReference>
<keyword evidence="4" id="KW-1185">Reference proteome</keyword>
<dbReference type="EMBL" id="JAGMUV010000002">
    <property type="protein sequence ID" value="KAH7169907.1"/>
    <property type="molecule type" value="Genomic_DNA"/>
</dbReference>
<dbReference type="InterPro" id="IPR011009">
    <property type="entry name" value="Kinase-like_dom_sf"/>
</dbReference>
<evidence type="ECO:0000313" key="4">
    <source>
        <dbReference type="Proteomes" id="UP000738349"/>
    </source>
</evidence>
<name>A0A9P9JKK6_9HYPO</name>
<sequence>MTELVEEWVEGIEGNFRVPKAVLKGMLPTGSRLVSAEKSGISAWTKTGKLTVVLQDGSKKRFFIKCITGQGARPLVEGEYCSAVAMNAAVPNFAPQPAGWGEYRVGDDSYYFYLGDFHDMDLTAAPDPLQFATRVAELHRKAVSPNGMFGFHVPTVIGKLERTVAWETSWAASFTNQLKDVHEYDRSTNGTWPDLDIALKQLYDVVIPRLLGALQSEGRQITPVLVHGDLWENNVGIDMETGDMMIFDPGCTYSHNEMEFGTWRCSWTFQFNSPAYMRNYQRLIEPSEPAEEWDDRNRLYSLHPYLTDSAGHPGSYSRQLAYNDILYLCEKYGPFQSLDKYDPEKDIVLTGGHIPFVISQLS</sequence>
<dbReference type="Proteomes" id="UP000738349">
    <property type="component" value="Unassembled WGS sequence"/>
</dbReference>
<accession>A0A9P9JKK6</accession>
<protein>
    <recommendedName>
        <fullName evidence="1">protein-ribulosamine 3-kinase</fullName>
        <ecNumber evidence="1">2.7.1.172</ecNumber>
    </recommendedName>
</protein>
<dbReference type="Gene3D" id="3.90.1200.10">
    <property type="match status" value="1"/>
</dbReference>
<keyword evidence="3" id="KW-0418">Kinase</keyword>
<dbReference type="GO" id="GO:0102193">
    <property type="term" value="F:protein-ribulosamine 3-kinase activity"/>
    <property type="evidence" value="ECO:0007669"/>
    <property type="project" value="UniProtKB-EC"/>
</dbReference>
<reference evidence="3" key="1">
    <citation type="journal article" date="2021" name="Nat. Commun.">
        <title>Genetic determinants of endophytism in the Arabidopsis root mycobiome.</title>
        <authorList>
            <person name="Mesny F."/>
            <person name="Miyauchi S."/>
            <person name="Thiergart T."/>
            <person name="Pickel B."/>
            <person name="Atanasova L."/>
            <person name="Karlsson M."/>
            <person name="Huettel B."/>
            <person name="Barry K.W."/>
            <person name="Haridas S."/>
            <person name="Chen C."/>
            <person name="Bauer D."/>
            <person name="Andreopoulos W."/>
            <person name="Pangilinan J."/>
            <person name="LaButti K."/>
            <person name="Riley R."/>
            <person name="Lipzen A."/>
            <person name="Clum A."/>
            <person name="Drula E."/>
            <person name="Henrissat B."/>
            <person name="Kohler A."/>
            <person name="Grigoriev I.V."/>
            <person name="Martin F.M."/>
            <person name="Hacquard S."/>
        </authorList>
    </citation>
    <scope>NUCLEOTIDE SEQUENCE</scope>
    <source>
        <strain evidence="3">MPI-CAGE-AT-0147</strain>
    </source>
</reference>
<dbReference type="PANTHER" id="PTHR12149">
    <property type="entry name" value="FRUCTOSAMINE 3 KINASE-RELATED PROTEIN"/>
    <property type="match status" value="1"/>
</dbReference>
<gene>
    <name evidence="3" type="ORF">EDB81DRAFT_875956</name>
</gene>
<evidence type="ECO:0000256" key="2">
    <source>
        <dbReference type="ARBA" id="ARBA00048655"/>
    </source>
</evidence>
<dbReference type="OrthoDB" id="5772781at2759"/>